<evidence type="ECO:0000313" key="4">
    <source>
        <dbReference type="Proteomes" id="UP000327468"/>
    </source>
</evidence>
<reference evidence="3 4" key="1">
    <citation type="submission" date="2019-06" db="EMBL/GenBank/DDBJ databases">
        <title>A chromosome-scale genome assembly of the striped catfish, Pangasianodon hypophthalmus.</title>
        <authorList>
            <person name="Wen M."/>
            <person name="Zahm M."/>
            <person name="Roques C."/>
            <person name="Cabau C."/>
            <person name="Klopp C."/>
            <person name="Donnadieu C."/>
            <person name="Jouanno E."/>
            <person name="Avarre J.-C."/>
            <person name="Campet M."/>
            <person name="Ha T.T.T."/>
            <person name="Dugue R."/>
            <person name="Lampietro C."/>
            <person name="Louis A."/>
            <person name="Herpin A."/>
            <person name="Echchiki A."/>
            <person name="Berthelot C."/>
            <person name="Parey E."/>
            <person name="Roest-Crollius H."/>
            <person name="Braasch I."/>
            <person name="Postlethwait J."/>
            <person name="Bobe J."/>
            <person name="Montfort J."/>
            <person name="Bouchez O."/>
            <person name="Begum T."/>
            <person name="Schartl M."/>
            <person name="Guiguen Y."/>
        </authorList>
    </citation>
    <scope>NUCLEOTIDE SEQUENCE [LARGE SCALE GENOMIC DNA]</scope>
    <source>
        <strain evidence="3 4">Indonesia</strain>
        <tissue evidence="3">Blood</tissue>
    </source>
</reference>
<dbReference type="InterPro" id="IPR007110">
    <property type="entry name" value="Ig-like_dom"/>
</dbReference>
<keyword evidence="1" id="KW-0812">Transmembrane</keyword>
<feature type="transmembrane region" description="Helical" evidence="1">
    <location>
        <begin position="347"/>
        <end position="368"/>
    </location>
</feature>
<comment type="caution">
    <text evidence="3">The sequence shown here is derived from an EMBL/GenBank/DDBJ whole genome shotgun (WGS) entry which is preliminary data.</text>
</comment>
<dbReference type="PANTHER" id="PTHR46013">
    <property type="entry name" value="VASCULAR CELL ADHESION MOLECULE 1"/>
    <property type="match status" value="1"/>
</dbReference>
<dbReference type="Gene3D" id="2.60.40.10">
    <property type="entry name" value="Immunoglobulins"/>
    <property type="match status" value="3"/>
</dbReference>
<dbReference type="InterPro" id="IPR003599">
    <property type="entry name" value="Ig_sub"/>
</dbReference>
<dbReference type="InterPro" id="IPR013783">
    <property type="entry name" value="Ig-like_fold"/>
</dbReference>
<protein>
    <recommendedName>
        <fullName evidence="2">Ig-like domain-containing protein</fullName>
    </recommendedName>
</protein>
<dbReference type="Pfam" id="PF13895">
    <property type="entry name" value="Ig_2"/>
    <property type="match status" value="1"/>
</dbReference>
<keyword evidence="1" id="KW-0472">Membrane</keyword>
<dbReference type="SMART" id="SM00408">
    <property type="entry name" value="IGc2"/>
    <property type="match status" value="2"/>
</dbReference>
<dbReference type="InterPro" id="IPR036179">
    <property type="entry name" value="Ig-like_dom_sf"/>
</dbReference>
<feature type="domain" description="Ig-like" evidence="2">
    <location>
        <begin position="161"/>
        <end position="250"/>
    </location>
</feature>
<evidence type="ECO:0000313" key="3">
    <source>
        <dbReference type="EMBL" id="KAB5523727.1"/>
    </source>
</evidence>
<accession>A0A5N5K990</accession>
<feature type="domain" description="Ig-like" evidence="2">
    <location>
        <begin position="255"/>
        <end position="334"/>
    </location>
</feature>
<keyword evidence="1" id="KW-1133">Transmembrane helix</keyword>
<dbReference type="PANTHER" id="PTHR46013:SF4">
    <property type="entry name" value="B-CELL RECEPTOR CD22-RELATED"/>
    <property type="match status" value="1"/>
</dbReference>
<dbReference type="Proteomes" id="UP000327468">
    <property type="component" value="Chromosome 26"/>
</dbReference>
<dbReference type="AlphaFoldDB" id="A0A5N5K990"/>
<dbReference type="EMBL" id="VFJC01000027">
    <property type="protein sequence ID" value="KAB5523727.1"/>
    <property type="molecule type" value="Genomic_DNA"/>
</dbReference>
<dbReference type="SMART" id="SM00409">
    <property type="entry name" value="IG"/>
    <property type="match status" value="3"/>
</dbReference>
<dbReference type="InterPro" id="IPR003598">
    <property type="entry name" value="Ig_sub2"/>
</dbReference>
<dbReference type="SUPFAM" id="SSF48726">
    <property type="entry name" value="Immunoglobulin"/>
    <property type="match status" value="3"/>
</dbReference>
<name>A0A5N5K990_PANHP</name>
<evidence type="ECO:0000259" key="2">
    <source>
        <dbReference type="PROSITE" id="PS50835"/>
    </source>
</evidence>
<proteinExistence type="predicted"/>
<organism evidence="3 4">
    <name type="scientific">Pangasianodon hypophthalmus</name>
    <name type="common">Striped catfish</name>
    <name type="synonym">Helicophagus hypophthalmus</name>
    <dbReference type="NCBI Taxonomy" id="310915"/>
    <lineage>
        <taxon>Eukaryota</taxon>
        <taxon>Metazoa</taxon>
        <taxon>Chordata</taxon>
        <taxon>Craniata</taxon>
        <taxon>Vertebrata</taxon>
        <taxon>Euteleostomi</taxon>
        <taxon>Actinopterygii</taxon>
        <taxon>Neopterygii</taxon>
        <taxon>Teleostei</taxon>
        <taxon>Ostariophysi</taxon>
        <taxon>Siluriformes</taxon>
        <taxon>Pangasiidae</taxon>
        <taxon>Pangasianodon</taxon>
    </lineage>
</organism>
<sequence>MWCSLTLLICQHVTRQKWMQVQLLASEEIIDLSLRMLLIIPFQLLLFSQLMILRALGNEWSVKYSQLNLCALKGSTVFMNGTYTQPTRLTVMNRFWLINPVQGKESTDLRNEPGYSDRVKYLGDEQKHFSLRLSDVKKTDEHMYCFRIITNKDKEKFLGFPGVTLTVTELRVETPEKVVEGNKTILVCSTTCSLSDAPAFIWYKNNHTIDTNKNNSNTLTLHPTKADDTGSYNCAVRGYEQLRSPARTLNVRYRPKNVSVSISPSGEIVEGSSVTLTCSSDANPPVENYTWFKGKASVGNEKTYNISKIRTEHSGEYKCKCSNEVGHQDSIGVTLTVADGQNKMLKAVIAVIIACLSSFSLVLTVVLLRKKKKYCWSEERTVKHDNVAAQSAANDAPQSNSHLANQDEVQYASIVHSRKAESSAVRATEQVLYASIQHQRDKVVKNHQEDDVQYATVHFPSSHK</sequence>
<keyword evidence="4" id="KW-1185">Reference proteome</keyword>
<gene>
    <name evidence="3" type="ORF">PHYPO_G00155810</name>
</gene>
<dbReference type="Pfam" id="PF13927">
    <property type="entry name" value="Ig_3"/>
    <property type="match status" value="1"/>
</dbReference>
<evidence type="ECO:0000256" key="1">
    <source>
        <dbReference type="SAM" id="Phobius"/>
    </source>
</evidence>
<dbReference type="PROSITE" id="PS50835">
    <property type="entry name" value="IG_LIKE"/>
    <property type="match status" value="2"/>
</dbReference>